<proteinExistence type="predicted"/>
<gene>
    <name evidence="1" type="ORF">HYE67_003973</name>
</gene>
<sequence>MCQARMTHFTCVWCNDRWNSARENIICREAKGPFEKGLFGGCGKISGVDKSVYDRLCPRCPPKGAREVTHR</sequence>
<dbReference type="AlphaFoldDB" id="A0A7S8D4A8"/>
<organism evidence="1 2">
    <name type="scientific">Fusarium culmorum</name>
    <dbReference type="NCBI Taxonomy" id="5516"/>
    <lineage>
        <taxon>Eukaryota</taxon>
        <taxon>Fungi</taxon>
        <taxon>Dikarya</taxon>
        <taxon>Ascomycota</taxon>
        <taxon>Pezizomycotina</taxon>
        <taxon>Sordariomycetes</taxon>
        <taxon>Hypocreomycetidae</taxon>
        <taxon>Hypocreales</taxon>
        <taxon>Nectriaceae</taxon>
        <taxon>Fusarium</taxon>
    </lineage>
</organism>
<reference evidence="1" key="1">
    <citation type="submission" date="2020-11" db="EMBL/GenBank/DDBJ databases">
        <title>The chromosome-scale genome resource for two endophytic Fusarium species: F. culmorum and F. pseudograminearum.</title>
        <authorList>
            <person name="Yuan Z."/>
        </authorList>
    </citation>
    <scope>NUCLEOTIDE SEQUENCE</scope>
    <source>
        <strain evidence="1">Class2-1B</strain>
    </source>
</reference>
<dbReference type="Proteomes" id="UP000663297">
    <property type="component" value="Chromosome 2"/>
</dbReference>
<name>A0A7S8D4A8_FUSCU</name>
<accession>A0A7S8D4A8</accession>
<protein>
    <recommendedName>
        <fullName evidence="3">Zinc-binding domain-containing protein</fullName>
    </recommendedName>
</protein>
<evidence type="ECO:0000313" key="1">
    <source>
        <dbReference type="EMBL" id="QPC61742.1"/>
    </source>
</evidence>
<dbReference type="EMBL" id="CP064748">
    <property type="protein sequence ID" value="QPC61742.1"/>
    <property type="molecule type" value="Genomic_DNA"/>
</dbReference>
<evidence type="ECO:0000313" key="2">
    <source>
        <dbReference type="Proteomes" id="UP000663297"/>
    </source>
</evidence>
<evidence type="ECO:0008006" key="3">
    <source>
        <dbReference type="Google" id="ProtNLM"/>
    </source>
</evidence>